<gene>
    <name evidence="3" type="primary">LOC111361543</name>
</gene>
<dbReference type="GeneID" id="111361543"/>
<reference evidence="3" key="1">
    <citation type="submission" date="2025-08" db="UniProtKB">
        <authorList>
            <consortium name="RefSeq"/>
        </authorList>
    </citation>
    <scope>IDENTIFICATION</scope>
    <source>
        <strain evidence="3">Ishihara</strain>
        <tissue evidence="3">Whole body</tissue>
    </source>
</reference>
<dbReference type="RefSeq" id="XP_022833706.1">
    <property type="nucleotide sequence ID" value="XM_022977938.1"/>
</dbReference>
<organism evidence="2 3">
    <name type="scientific">Spodoptera litura</name>
    <name type="common">Asian cotton leafworm</name>
    <dbReference type="NCBI Taxonomy" id="69820"/>
    <lineage>
        <taxon>Eukaryota</taxon>
        <taxon>Metazoa</taxon>
        <taxon>Ecdysozoa</taxon>
        <taxon>Arthropoda</taxon>
        <taxon>Hexapoda</taxon>
        <taxon>Insecta</taxon>
        <taxon>Pterygota</taxon>
        <taxon>Neoptera</taxon>
        <taxon>Endopterygota</taxon>
        <taxon>Lepidoptera</taxon>
        <taxon>Glossata</taxon>
        <taxon>Ditrysia</taxon>
        <taxon>Noctuoidea</taxon>
        <taxon>Noctuidae</taxon>
        <taxon>Amphipyrinae</taxon>
        <taxon>Spodoptera</taxon>
    </lineage>
</organism>
<accession>A0A9J7ESD6</accession>
<dbReference type="InterPro" id="IPR040676">
    <property type="entry name" value="DUF5641"/>
</dbReference>
<evidence type="ECO:0000313" key="2">
    <source>
        <dbReference type="Proteomes" id="UP000301870"/>
    </source>
</evidence>
<dbReference type="Proteomes" id="UP000301870">
    <property type="component" value="Unplaced"/>
</dbReference>
<protein>
    <submittedName>
        <fullName evidence="3">Uncharacterized protein LOC111361543 isoform X2</fullName>
    </submittedName>
</protein>
<dbReference type="PANTHER" id="PTHR47331:SF5">
    <property type="entry name" value="RIBONUCLEASE H"/>
    <property type="match status" value="1"/>
</dbReference>
<proteinExistence type="predicted"/>
<sequence length="232" mass="27004">METKLKELVKKRASCKAKLTLFSNYLNVVLSCSRLSDLQVTELETRIDKMDLLYNDYDKIQGDIELLMEDSTEALSDREAFQNQYFSLVSSAREVRRQHGERRASVLPQVHSVNITRLDRYKRIEHLRQHFWNRFSHEYVVMLQQRTRWHASTGELKVNQLVLIKEKTQQPLHWLLGRIVKVFPGADGVTRVAEIKTKKGNITRAFNNICPLPIEDDVSTRAGCSETSRTSR</sequence>
<dbReference type="Pfam" id="PF18701">
    <property type="entry name" value="DUF5641"/>
    <property type="match status" value="1"/>
</dbReference>
<dbReference type="PROSITE" id="PS51257">
    <property type="entry name" value="PROKAR_LIPOPROTEIN"/>
    <property type="match status" value="1"/>
</dbReference>
<feature type="domain" description="DUF5641" evidence="1">
    <location>
        <begin position="120"/>
        <end position="212"/>
    </location>
</feature>
<dbReference type="PANTHER" id="PTHR47331">
    <property type="entry name" value="PHD-TYPE DOMAIN-CONTAINING PROTEIN"/>
    <property type="match status" value="1"/>
</dbReference>
<evidence type="ECO:0000313" key="3">
    <source>
        <dbReference type="RefSeq" id="XP_022833706.1"/>
    </source>
</evidence>
<keyword evidence="2" id="KW-1185">Reference proteome</keyword>
<evidence type="ECO:0000259" key="1">
    <source>
        <dbReference type="Pfam" id="PF18701"/>
    </source>
</evidence>
<name>A0A9J7ESD6_SPOLT</name>
<dbReference type="AlphaFoldDB" id="A0A9J7ESD6"/>